<reference evidence="4" key="1">
    <citation type="submission" date="2017-12" db="EMBL/GenBank/DDBJ databases">
        <authorList>
            <consortium name="DOE Joint Genome Institute"/>
            <person name="Mondo S.J."/>
            <person name="Kjaerbolling I."/>
            <person name="Vesth T.C."/>
            <person name="Frisvad J.C."/>
            <person name="Nybo J.L."/>
            <person name="Theobald S."/>
            <person name="Kuo A."/>
            <person name="Bowyer P."/>
            <person name="Matsuda Y."/>
            <person name="Lyhne E.K."/>
            <person name="Kogle M.E."/>
            <person name="Clum A."/>
            <person name="Lipzen A."/>
            <person name="Salamov A."/>
            <person name="Ngan C.Y."/>
            <person name="Daum C."/>
            <person name="Chiniquy J."/>
            <person name="Barry K."/>
            <person name="LaButti K."/>
            <person name="Haridas S."/>
            <person name="Simmons B.A."/>
            <person name="Magnuson J.K."/>
            <person name="Mortensen U.H."/>
            <person name="Larsen T.O."/>
            <person name="Grigoriev I.V."/>
            <person name="Baker S.E."/>
            <person name="Andersen M.R."/>
            <person name="Nordberg H.P."/>
            <person name="Cantor M.N."/>
            <person name="Hua S.X."/>
        </authorList>
    </citation>
    <scope>NUCLEOTIDE SEQUENCE [LARGE SCALE GENOMIC DNA]</scope>
    <source>
        <strain evidence="4">IBT 19404</strain>
    </source>
</reference>
<accession>A0A2J5I5X9</accession>
<dbReference type="AlphaFoldDB" id="A0A2J5I5X9"/>
<keyword evidence="2" id="KW-0812">Transmembrane</keyword>
<dbReference type="Proteomes" id="UP000235023">
    <property type="component" value="Unassembled WGS sequence"/>
</dbReference>
<evidence type="ECO:0000256" key="1">
    <source>
        <dbReference type="SAM" id="MobiDB-lite"/>
    </source>
</evidence>
<evidence type="ECO:0000256" key="2">
    <source>
        <dbReference type="SAM" id="Phobius"/>
    </source>
</evidence>
<evidence type="ECO:0000313" key="3">
    <source>
        <dbReference type="EMBL" id="PLN85179.1"/>
    </source>
</evidence>
<sequence>MSWLPRVFPATTRPDEQERYELRHKLTELDRVPHVDNAGTEVEETEGDERPIPNPIHAPPSSTDSEMAFWFGSSSQTNDESIPPGIFHRLLLGLAFMCFLALTLYCAILLNLFYYNAVVCHDGSCAVDQHQTNLTFSCSTATDVLHSSENESVETYAILEDLTLNLESDQVSVEISDGSLETVEPGEIRTEPADDPPGETNTKSEAESIAASELSLRDKIDYWLGWTGPDPDA</sequence>
<organism evidence="3 4">
    <name type="scientific">Aspergillus taichungensis</name>
    <dbReference type="NCBI Taxonomy" id="482145"/>
    <lineage>
        <taxon>Eukaryota</taxon>
        <taxon>Fungi</taxon>
        <taxon>Dikarya</taxon>
        <taxon>Ascomycota</taxon>
        <taxon>Pezizomycotina</taxon>
        <taxon>Eurotiomycetes</taxon>
        <taxon>Eurotiomycetidae</taxon>
        <taxon>Eurotiales</taxon>
        <taxon>Aspergillaceae</taxon>
        <taxon>Aspergillus</taxon>
        <taxon>Aspergillus subgen. Circumdati</taxon>
    </lineage>
</organism>
<gene>
    <name evidence="3" type="ORF">BDW42DRAFT_161210</name>
</gene>
<protein>
    <submittedName>
        <fullName evidence="3">Uncharacterized protein</fullName>
    </submittedName>
</protein>
<feature type="transmembrane region" description="Helical" evidence="2">
    <location>
        <begin position="90"/>
        <end position="115"/>
    </location>
</feature>
<proteinExistence type="predicted"/>
<keyword evidence="4" id="KW-1185">Reference proteome</keyword>
<dbReference type="EMBL" id="KZ559506">
    <property type="protein sequence ID" value="PLN85179.1"/>
    <property type="molecule type" value="Genomic_DNA"/>
</dbReference>
<feature type="region of interest" description="Disordered" evidence="1">
    <location>
        <begin position="177"/>
        <end position="212"/>
    </location>
</feature>
<name>A0A2J5I5X9_9EURO</name>
<keyword evidence="2" id="KW-0472">Membrane</keyword>
<dbReference type="OrthoDB" id="5599552at2759"/>
<evidence type="ECO:0000313" key="4">
    <source>
        <dbReference type="Proteomes" id="UP000235023"/>
    </source>
</evidence>
<feature type="region of interest" description="Disordered" evidence="1">
    <location>
        <begin position="33"/>
        <end position="56"/>
    </location>
</feature>
<keyword evidence="2" id="KW-1133">Transmembrane helix</keyword>